<evidence type="ECO:0000313" key="2">
    <source>
        <dbReference type="Proteomes" id="UP000254968"/>
    </source>
</evidence>
<dbReference type="AlphaFoldDB" id="A0A378I0A3"/>
<dbReference type="Proteomes" id="UP000254968">
    <property type="component" value="Unassembled WGS sequence"/>
</dbReference>
<evidence type="ECO:0000313" key="1">
    <source>
        <dbReference type="EMBL" id="STX28140.1"/>
    </source>
</evidence>
<sequence length="67" mass="7089">MANSTKNILAGLVKNEPIGTKTVIKGDELMPNKAVVAGPTRSLADITEMCMANSTPRKGDFDLTPQS</sequence>
<keyword evidence="2" id="KW-1185">Reference proteome</keyword>
<accession>A0A378I0A3</accession>
<gene>
    <name evidence="1" type="ORF">NCTC13315_00664</name>
</gene>
<dbReference type="RefSeq" id="WP_115301910.1">
    <property type="nucleotide sequence ID" value="NZ_CAAAHO010000008.1"/>
</dbReference>
<reference evidence="1 2" key="1">
    <citation type="submission" date="2018-06" db="EMBL/GenBank/DDBJ databases">
        <authorList>
            <consortium name="Pathogen Informatics"/>
            <person name="Doyle S."/>
        </authorList>
    </citation>
    <scope>NUCLEOTIDE SEQUENCE [LARGE SCALE GENOMIC DNA]</scope>
    <source>
        <strain evidence="1 2">NCTC13315</strain>
    </source>
</reference>
<dbReference type="EMBL" id="UGNV01000001">
    <property type="protein sequence ID" value="STX28140.1"/>
    <property type="molecule type" value="Genomic_DNA"/>
</dbReference>
<protein>
    <submittedName>
        <fullName evidence="1">Uncharacterized protein</fullName>
    </submittedName>
</protein>
<proteinExistence type="predicted"/>
<name>A0A378I0A3_9GAMM</name>
<organism evidence="1 2">
    <name type="scientific">Legionella beliardensis</name>
    <dbReference type="NCBI Taxonomy" id="91822"/>
    <lineage>
        <taxon>Bacteria</taxon>
        <taxon>Pseudomonadati</taxon>
        <taxon>Pseudomonadota</taxon>
        <taxon>Gammaproteobacteria</taxon>
        <taxon>Legionellales</taxon>
        <taxon>Legionellaceae</taxon>
        <taxon>Legionella</taxon>
    </lineage>
</organism>